<dbReference type="GO" id="GO:0005048">
    <property type="term" value="F:signal sequence binding"/>
    <property type="evidence" value="ECO:0007669"/>
    <property type="project" value="UniProtKB-UniRule"/>
</dbReference>
<dbReference type="InterPro" id="IPR005623">
    <property type="entry name" value="Chaperone_NapD_NO3_reduct"/>
</dbReference>
<sequence length="92" mass="9933">MNISGILVVVPPARIEDATRELNALPGVEVHHTEPSTGRIVVVQEAETVEQEIAALSRIKALSGVMLAEMVYHVFDETPPEWDATPAEMAAS</sequence>
<dbReference type="RefSeq" id="WP_175534774.1">
    <property type="nucleotide sequence ID" value="NZ_FNNZ01000043.1"/>
</dbReference>
<dbReference type="GO" id="GO:0051224">
    <property type="term" value="P:negative regulation of protein transport"/>
    <property type="evidence" value="ECO:0007669"/>
    <property type="project" value="UniProtKB-UniRule"/>
</dbReference>
<accession>A0A1H3D8P0</accession>
<keyword evidence="6" id="KW-1185">Reference proteome</keyword>
<dbReference type="AlphaFoldDB" id="A0A1H3D8P0"/>
<comment type="function">
    <text evidence="4">Chaperone for NapA, the catalytic subunit of the periplasmic nitrate reductase. It binds directly and specifically to the twin-arginine signal peptide of NapA, preventing premature interaction with the Tat translocase and premature export.</text>
</comment>
<evidence type="ECO:0000313" key="5">
    <source>
        <dbReference type="EMBL" id="SDX62114.1"/>
    </source>
</evidence>
<organism evidence="5 6">
    <name type="scientific">Thiocapsa roseopersicina</name>
    <dbReference type="NCBI Taxonomy" id="1058"/>
    <lineage>
        <taxon>Bacteria</taxon>
        <taxon>Pseudomonadati</taxon>
        <taxon>Pseudomonadota</taxon>
        <taxon>Gammaproteobacteria</taxon>
        <taxon>Chromatiales</taxon>
        <taxon>Chromatiaceae</taxon>
        <taxon>Thiocapsa</taxon>
    </lineage>
</organism>
<dbReference type="GO" id="GO:0005737">
    <property type="term" value="C:cytoplasm"/>
    <property type="evidence" value="ECO:0007669"/>
    <property type="project" value="UniProtKB-SubCell"/>
</dbReference>
<evidence type="ECO:0000256" key="1">
    <source>
        <dbReference type="ARBA" id="ARBA00004496"/>
    </source>
</evidence>
<dbReference type="Gene3D" id="3.30.70.920">
    <property type="match status" value="1"/>
</dbReference>
<comment type="subunit">
    <text evidence="4">Interacts with the cytoplasmic NapA precursor.</text>
</comment>
<protein>
    <recommendedName>
        <fullName evidence="4">Chaperone NapD</fullName>
    </recommendedName>
    <alternativeName>
        <fullName evidence="4">NapA signal peptide-binding chaperone NapD</fullName>
    </alternativeName>
</protein>
<dbReference type="HAMAP" id="MF_02200">
    <property type="entry name" value="NapD"/>
    <property type="match status" value="1"/>
</dbReference>
<evidence type="ECO:0000256" key="2">
    <source>
        <dbReference type="ARBA" id="ARBA00022490"/>
    </source>
</evidence>
<dbReference type="Proteomes" id="UP000198816">
    <property type="component" value="Unassembled WGS sequence"/>
</dbReference>
<evidence type="ECO:0000313" key="6">
    <source>
        <dbReference type="Proteomes" id="UP000198816"/>
    </source>
</evidence>
<evidence type="ECO:0000256" key="4">
    <source>
        <dbReference type="HAMAP-Rule" id="MF_02200"/>
    </source>
</evidence>
<dbReference type="PANTHER" id="PTHR38603">
    <property type="entry name" value="CHAPERONE NAPD"/>
    <property type="match status" value="1"/>
</dbReference>
<dbReference type="PANTHER" id="PTHR38603:SF1">
    <property type="entry name" value="CHAPERONE NAPD"/>
    <property type="match status" value="1"/>
</dbReference>
<gene>
    <name evidence="4" type="primary">napD</name>
    <name evidence="5" type="ORF">SAMN05421783_14313</name>
</gene>
<dbReference type="STRING" id="1058.SAMN05421783_14313"/>
<keyword evidence="3 4" id="KW-0143">Chaperone</keyword>
<comment type="similarity">
    <text evidence="4">Belongs to the NapD family.</text>
</comment>
<dbReference type="EMBL" id="FNNZ01000043">
    <property type="protein sequence ID" value="SDX62114.1"/>
    <property type="molecule type" value="Genomic_DNA"/>
</dbReference>
<name>A0A1H3D8P0_THIRO</name>
<proteinExistence type="inferred from homology"/>
<reference evidence="6" key="1">
    <citation type="submission" date="2016-10" db="EMBL/GenBank/DDBJ databases">
        <authorList>
            <person name="Varghese N."/>
            <person name="Submissions S."/>
        </authorList>
    </citation>
    <scope>NUCLEOTIDE SEQUENCE [LARGE SCALE GENOMIC DNA]</scope>
    <source>
        <strain evidence="6">DSM 217</strain>
    </source>
</reference>
<keyword evidence="2 4" id="KW-0963">Cytoplasm</keyword>
<evidence type="ECO:0000256" key="3">
    <source>
        <dbReference type="ARBA" id="ARBA00023186"/>
    </source>
</evidence>
<dbReference type="Pfam" id="PF03927">
    <property type="entry name" value="NapD"/>
    <property type="match status" value="1"/>
</dbReference>
<comment type="subcellular location">
    <subcellularLocation>
        <location evidence="1 4">Cytoplasm</location>
    </subcellularLocation>
</comment>